<name>A0AA41U362_9ACTN</name>
<keyword evidence="3" id="KW-1185">Reference proteome</keyword>
<dbReference type="Gene3D" id="3.40.50.1820">
    <property type="entry name" value="alpha/beta hydrolase"/>
    <property type="match status" value="1"/>
</dbReference>
<comment type="caution">
    <text evidence="2">The sequence shown here is derived from an EMBL/GenBank/DDBJ whole genome shotgun (WGS) entry which is preliminary data.</text>
</comment>
<evidence type="ECO:0000259" key="1">
    <source>
        <dbReference type="Pfam" id="PF12697"/>
    </source>
</evidence>
<organism evidence="2 3">
    <name type="scientific">Yinghuangia soli</name>
    <dbReference type="NCBI Taxonomy" id="2908204"/>
    <lineage>
        <taxon>Bacteria</taxon>
        <taxon>Bacillati</taxon>
        <taxon>Actinomycetota</taxon>
        <taxon>Actinomycetes</taxon>
        <taxon>Kitasatosporales</taxon>
        <taxon>Streptomycetaceae</taxon>
        <taxon>Yinghuangia</taxon>
    </lineage>
</organism>
<proteinExistence type="predicted"/>
<evidence type="ECO:0000313" key="3">
    <source>
        <dbReference type="Proteomes" id="UP001165378"/>
    </source>
</evidence>
<dbReference type="PANTHER" id="PTHR37017">
    <property type="entry name" value="AB HYDROLASE-1 DOMAIN-CONTAINING PROTEIN-RELATED"/>
    <property type="match status" value="1"/>
</dbReference>
<dbReference type="EMBL" id="JAKFHA010000024">
    <property type="protein sequence ID" value="MCF2531480.1"/>
    <property type="molecule type" value="Genomic_DNA"/>
</dbReference>
<evidence type="ECO:0000313" key="2">
    <source>
        <dbReference type="EMBL" id="MCF2531480.1"/>
    </source>
</evidence>
<dbReference type="SUPFAM" id="SSF53474">
    <property type="entry name" value="alpha/beta-Hydrolases"/>
    <property type="match status" value="1"/>
</dbReference>
<sequence>MSDRETPSRRRIIGLSTATVAGATLLGTTGTAAADSAASADHGARRKPTVVLVHGAFADASSWNPIIPKLQRAGYPVRAVANPLRGLAHDAAHLASVLAAVTGPVVLAGHSYGGAVVSEAGATSPSVEALVYIAAFVPDAGEVLGELAGRYPGSELQPALDAIPAPGPDGTPGLDLYIKADRYHRVFADDVPASTVRVLAASQRPLSATAFSDHATTAAWRSVPSWVLVSTQDRGIAPELQRFQARRVGGATVEVRSSHLPMYSRPDAVVSLITAAARSVRA</sequence>
<dbReference type="Proteomes" id="UP001165378">
    <property type="component" value="Unassembled WGS sequence"/>
</dbReference>
<keyword evidence="2" id="KW-0378">Hydrolase</keyword>
<dbReference type="InterPro" id="IPR052897">
    <property type="entry name" value="Sec-Metab_Biosynth_Hydrolase"/>
</dbReference>
<reference evidence="2" key="1">
    <citation type="submission" date="2022-01" db="EMBL/GenBank/DDBJ databases">
        <title>Genome-Based Taxonomic Classification of the Phylum Actinobacteria.</title>
        <authorList>
            <person name="Gao Y."/>
        </authorList>
    </citation>
    <scope>NUCLEOTIDE SEQUENCE</scope>
    <source>
        <strain evidence="2">KLBMP 8922</strain>
    </source>
</reference>
<protein>
    <submittedName>
        <fullName evidence="2">Alpha/beta hydrolase</fullName>
    </submittedName>
</protein>
<dbReference type="Pfam" id="PF12697">
    <property type="entry name" value="Abhydrolase_6"/>
    <property type="match status" value="1"/>
</dbReference>
<gene>
    <name evidence="2" type="ORF">LZ495_30270</name>
</gene>
<dbReference type="InterPro" id="IPR029058">
    <property type="entry name" value="AB_hydrolase_fold"/>
</dbReference>
<dbReference type="InterPro" id="IPR000073">
    <property type="entry name" value="AB_hydrolase_1"/>
</dbReference>
<dbReference type="PROSITE" id="PS51318">
    <property type="entry name" value="TAT"/>
    <property type="match status" value="1"/>
</dbReference>
<dbReference type="InterPro" id="IPR006311">
    <property type="entry name" value="TAT_signal"/>
</dbReference>
<accession>A0AA41U362</accession>
<dbReference type="RefSeq" id="WP_235056130.1">
    <property type="nucleotide sequence ID" value="NZ_JAKFHA010000024.1"/>
</dbReference>
<feature type="domain" description="AB hydrolase-1" evidence="1">
    <location>
        <begin position="50"/>
        <end position="271"/>
    </location>
</feature>
<dbReference type="AlphaFoldDB" id="A0AA41U362"/>
<dbReference type="PANTHER" id="PTHR37017:SF11">
    <property type="entry name" value="ESTERASE_LIPASE_THIOESTERASE DOMAIN-CONTAINING PROTEIN"/>
    <property type="match status" value="1"/>
</dbReference>
<dbReference type="GO" id="GO:0016787">
    <property type="term" value="F:hydrolase activity"/>
    <property type="evidence" value="ECO:0007669"/>
    <property type="project" value="UniProtKB-KW"/>
</dbReference>